<dbReference type="InterPro" id="IPR016024">
    <property type="entry name" value="ARM-type_fold"/>
</dbReference>
<reference evidence="6" key="1">
    <citation type="journal article" date="2020" name="Stud. Mycol.">
        <title>101 Dothideomycetes genomes: a test case for predicting lifestyles and emergence of pathogens.</title>
        <authorList>
            <person name="Haridas S."/>
            <person name="Albert R."/>
            <person name="Binder M."/>
            <person name="Bloem J."/>
            <person name="Labutti K."/>
            <person name="Salamov A."/>
            <person name="Andreopoulos B."/>
            <person name="Baker S."/>
            <person name="Barry K."/>
            <person name="Bills G."/>
            <person name="Bluhm B."/>
            <person name="Cannon C."/>
            <person name="Castanera R."/>
            <person name="Culley D."/>
            <person name="Daum C."/>
            <person name="Ezra D."/>
            <person name="Gonzalez J."/>
            <person name="Henrissat B."/>
            <person name="Kuo A."/>
            <person name="Liang C."/>
            <person name="Lipzen A."/>
            <person name="Lutzoni F."/>
            <person name="Magnuson J."/>
            <person name="Mondo S."/>
            <person name="Nolan M."/>
            <person name="Ohm R."/>
            <person name="Pangilinan J."/>
            <person name="Park H.-J."/>
            <person name="Ramirez L."/>
            <person name="Alfaro M."/>
            <person name="Sun H."/>
            <person name="Tritt A."/>
            <person name="Yoshinaga Y."/>
            <person name="Zwiers L.-H."/>
            <person name="Turgeon B."/>
            <person name="Goodwin S."/>
            <person name="Spatafora J."/>
            <person name="Crous P."/>
            <person name="Grigoriev I."/>
        </authorList>
    </citation>
    <scope>NUCLEOTIDE SEQUENCE</scope>
    <source>
        <strain evidence="6">CBS 260.36</strain>
    </source>
</reference>
<sequence length="1558" mass="172405">MSEHEQILAAGESSTTDDHVVSEAEIRRLALNAAQLMPKSGVQVDSSNLSFLLPRIIRTANISSISLAHRGAICNLLSTIISQADSHSSEHFRSLIWKETTWTACFRFVLARFSDSKPKPMKQLLGTLIAVLKKRLDDPAAQASRTWLISELSTVLGLPAGSAPSKVYLYTLTTALNKGVVRLQDIVPTSTSRLAFRYSLQDEILSWAAHDELGPSLASLLTAILQEENAYPAESWYQPLISQYTCNLIVQSCYRHYILPAIFNKDLRALSSFLAILDLESCFGGKHANDTKAELAVSTILVANSSGFVYVDPVGSSGKPIAENERIVLPLQWLEFLSTLQSKVARTASFAFLIGETSTIEPFHPNVLNLFLRKLPIMFADTDADFRSDLLSLVQRIIDRIRAASNALSKRQDRRLDYLTTFLRRWIRVIQNELRPSASYQRHSCALQCIKMLIQSGIDMSIDVRFLSKAAKNQKQIGFQMSLFDPSIKPVLRALLLNPFDDIRNLAMVNLQALTLATTSDESALQAFADFLGVAEDQSAKSGRADHADGVARAYALLYEYAPLDDFNVSGSWWKSKPSILNRLLETYERGLAAAQINMGDAVQGHPIHSTIISLRYILESSASSSSPDDNKRPISNASTRVMLAVKSTWSTVRHVLCNDAPEGYVPEELDEEEADMDSKSILSFCWRALKEASLLQRAFITDKSTALPDQPHLTDLSSTFQQHLDLCFTQLIELRHRGAFSTVAQTFSACCIRFVKLFPEDKQAILSHYERVIASIRNTSTINTRRSAGLPAALAGILSSSESSELFNIAIRDLTAIARESASFPIRDHQALPQVHALNCLRELFKHSKLGQRSEEFIPQSLLLAGQCLTSDLWGVRNSGLMLFRSLIDRLLGTNDSYEDDITRSRAKDLLIKFPELLDLVMSLLSVAPTLSIESFPSVEKVFPALQILQRVSPPAENRDTVCAAVAALTSSPHWHVRDKAARAYARLHQESDFANEWQQCLSCETSSENSRHGQMLCLRYLLRQQRSLEPEIALAVSRSIARLLDDCIARSSSEVVLAVAIDLWRDLKDIARAQSNEPTSNIAHGNPLWVYESLSSRLSADASEPIHPESLFIRSLATAMLYEEASIESWPAIISSLRDLEPDSCASLFDQAAILCGKTSTNPAVVRAVVLGATDFLHNKSASSRTGAIHATVKLLIVALTNYRDQLVSDQRIILPNVDHVLDLNETPLLHDSTLILSSLLLAVQLDGSYVSQNPQTLQRWLLLLRDAAQEDKPFDTRFACVTALSKLQDGLSALKADSNISHMLIDIVMLAYDLTNDDDDEVRDLAALTSTQLLSSKSTLPATTVPHEAGSTLLTRLLAHYDSDPYLLTTALKRLSNLSAPDLSPFTPVRSLLLASTSQDTALFAREKQNLFIDPAREARVWSQVAQRMDKGAMVPEVLDKLQNWVIDGMRALLERTEKNGPLGWASFSGDVFALESAVLFAVEVLLAFKRKWTVTAVKGRELRTLLMKMVQGIKDAGGCPLLVTEGERILIEDLEEGVVKAGRVLGRLGLSSDF</sequence>
<dbReference type="GO" id="GO:0005829">
    <property type="term" value="C:cytosol"/>
    <property type="evidence" value="ECO:0007669"/>
    <property type="project" value="TreeGrafter"/>
</dbReference>
<dbReference type="InterPro" id="IPR051954">
    <property type="entry name" value="tRNA_methyltransferase_THADA"/>
</dbReference>
<evidence type="ECO:0000259" key="5">
    <source>
        <dbReference type="Pfam" id="PF25151"/>
    </source>
</evidence>
<evidence type="ECO:0000259" key="3">
    <source>
        <dbReference type="Pfam" id="PF10350"/>
    </source>
</evidence>
<accession>A0A9P4IVQ4</accession>
<dbReference type="PANTHER" id="PTHR14387">
    <property type="entry name" value="THADA/DEATH RECEPTOR INTERACTING PROTEIN"/>
    <property type="match status" value="1"/>
</dbReference>
<feature type="domain" description="tRNA (32-2'-O)-methyltransferase regulator THADA-like C-terminal TPR repeats region" evidence="5">
    <location>
        <begin position="878"/>
        <end position="1023"/>
    </location>
</feature>
<dbReference type="InterPro" id="IPR019442">
    <property type="entry name" value="THADA/TRM732_DUF2428"/>
</dbReference>
<evidence type="ECO:0000313" key="6">
    <source>
        <dbReference type="EMBL" id="KAF2150511.1"/>
    </source>
</evidence>
<dbReference type="InterPro" id="IPR056842">
    <property type="entry name" value="THADA-like_TPR_C"/>
</dbReference>
<dbReference type="OrthoDB" id="73997at2759"/>
<dbReference type="InterPro" id="IPR056843">
    <property type="entry name" value="THADA-like_TPR"/>
</dbReference>
<comment type="caution">
    <text evidence="6">The sequence shown here is derived from an EMBL/GenBank/DDBJ whole genome shotgun (WGS) entry which is preliminary data.</text>
</comment>
<evidence type="ECO:0000256" key="1">
    <source>
        <dbReference type="ARBA" id="ARBA00010409"/>
    </source>
</evidence>
<keyword evidence="7" id="KW-1185">Reference proteome</keyword>
<dbReference type="GO" id="GO:0030488">
    <property type="term" value="P:tRNA methylation"/>
    <property type="evidence" value="ECO:0007669"/>
    <property type="project" value="TreeGrafter"/>
</dbReference>
<proteinExistence type="inferred from homology"/>
<protein>
    <recommendedName>
        <fullName evidence="8">DUF2428 domain-containing protein</fullName>
    </recommendedName>
</protein>
<evidence type="ECO:0000313" key="7">
    <source>
        <dbReference type="Proteomes" id="UP000799439"/>
    </source>
</evidence>
<evidence type="ECO:0000256" key="2">
    <source>
        <dbReference type="ARBA" id="ARBA00022694"/>
    </source>
</evidence>
<dbReference type="Pfam" id="PF25151">
    <property type="entry name" value="TPR_Trm732_C"/>
    <property type="match status" value="1"/>
</dbReference>
<organism evidence="6 7">
    <name type="scientific">Myriangium duriaei CBS 260.36</name>
    <dbReference type="NCBI Taxonomy" id="1168546"/>
    <lineage>
        <taxon>Eukaryota</taxon>
        <taxon>Fungi</taxon>
        <taxon>Dikarya</taxon>
        <taxon>Ascomycota</taxon>
        <taxon>Pezizomycotina</taxon>
        <taxon>Dothideomycetes</taxon>
        <taxon>Dothideomycetidae</taxon>
        <taxon>Myriangiales</taxon>
        <taxon>Myriangiaceae</taxon>
        <taxon>Myriangium</taxon>
    </lineage>
</organism>
<dbReference type="EMBL" id="ML996089">
    <property type="protein sequence ID" value="KAF2150511.1"/>
    <property type="molecule type" value="Genomic_DNA"/>
</dbReference>
<dbReference type="PANTHER" id="PTHR14387:SF0">
    <property type="entry name" value="DUF2428 DOMAIN-CONTAINING PROTEIN"/>
    <property type="match status" value="1"/>
</dbReference>
<name>A0A9P4IVQ4_9PEZI</name>
<gene>
    <name evidence="6" type="ORF">K461DRAFT_258930</name>
</gene>
<evidence type="ECO:0008006" key="8">
    <source>
        <dbReference type="Google" id="ProtNLM"/>
    </source>
</evidence>
<dbReference type="Pfam" id="PF10350">
    <property type="entry name" value="DUF2428"/>
    <property type="match status" value="1"/>
</dbReference>
<feature type="domain" description="DUF2428" evidence="3">
    <location>
        <begin position="640"/>
        <end position="875"/>
    </location>
</feature>
<comment type="similarity">
    <text evidence="1">Belongs to the THADA family.</text>
</comment>
<feature type="domain" description="tRNA (32-2'-O)-methyltransferase regulator THADA-like TPR repeats region" evidence="4">
    <location>
        <begin position="234"/>
        <end position="505"/>
    </location>
</feature>
<dbReference type="Proteomes" id="UP000799439">
    <property type="component" value="Unassembled WGS sequence"/>
</dbReference>
<dbReference type="SUPFAM" id="SSF48371">
    <property type="entry name" value="ARM repeat"/>
    <property type="match status" value="2"/>
</dbReference>
<dbReference type="Pfam" id="PF25150">
    <property type="entry name" value="TPR_Trm732"/>
    <property type="match status" value="1"/>
</dbReference>
<dbReference type="Pfam" id="PF26523">
    <property type="entry name" value="Trm732_C"/>
    <property type="match status" value="1"/>
</dbReference>
<evidence type="ECO:0000259" key="4">
    <source>
        <dbReference type="Pfam" id="PF25150"/>
    </source>
</evidence>
<keyword evidence="2" id="KW-0819">tRNA processing</keyword>